<evidence type="ECO:0000256" key="7">
    <source>
        <dbReference type="ARBA" id="ARBA00022989"/>
    </source>
</evidence>
<feature type="transmembrane region" description="Helical" evidence="11">
    <location>
        <begin position="77"/>
        <end position="98"/>
    </location>
</feature>
<keyword evidence="8 11" id="KW-0472">Membrane</keyword>
<name>A0A183AQ11_9TREM</name>
<evidence type="ECO:0000256" key="5">
    <source>
        <dbReference type="ARBA" id="ARBA00022692"/>
    </source>
</evidence>
<dbReference type="AlphaFoldDB" id="A0A183AQ11"/>
<dbReference type="GO" id="GO:0008375">
    <property type="term" value="F:acetylglucosaminyltransferase activity"/>
    <property type="evidence" value="ECO:0007669"/>
    <property type="project" value="TreeGrafter"/>
</dbReference>
<gene>
    <name evidence="12" type="ORF">ECPE_LOCUS9046</name>
</gene>
<keyword evidence="4" id="KW-0808">Transferase</keyword>
<evidence type="ECO:0000256" key="2">
    <source>
        <dbReference type="ARBA" id="ARBA00004922"/>
    </source>
</evidence>
<evidence type="ECO:0000256" key="6">
    <source>
        <dbReference type="ARBA" id="ARBA00022968"/>
    </source>
</evidence>
<dbReference type="PANTHER" id="PTHR19297">
    <property type="entry name" value="GLYCOSYLTRANSFERASE 14 FAMILY MEMBER"/>
    <property type="match status" value="1"/>
</dbReference>
<evidence type="ECO:0000256" key="8">
    <source>
        <dbReference type="ARBA" id="ARBA00023136"/>
    </source>
</evidence>
<evidence type="ECO:0000313" key="13">
    <source>
        <dbReference type="Proteomes" id="UP000272942"/>
    </source>
</evidence>
<keyword evidence="3" id="KW-0328">Glycosyltransferase</keyword>
<proteinExistence type="inferred from homology"/>
<evidence type="ECO:0000256" key="11">
    <source>
        <dbReference type="SAM" id="Phobius"/>
    </source>
</evidence>
<dbReference type="Pfam" id="PF02485">
    <property type="entry name" value="Branch"/>
    <property type="match status" value="1"/>
</dbReference>
<reference evidence="12 13" key="2">
    <citation type="submission" date="2018-11" db="EMBL/GenBank/DDBJ databases">
        <authorList>
            <consortium name="Pathogen Informatics"/>
        </authorList>
    </citation>
    <scope>NUCLEOTIDE SEQUENCE [LARGE SCALE GENOMIC DNA]</scope>
    <source>
        <strain evidence="12 13">Egypt</strain>
    </source>
</reference>
<keyword evidence="9" id="KW-0325">Glycoprotein</keyword>
<sequence length="449" mass="52355">MLVPVLEIIRQEQTMASKGCRPLRKIQRTTHYCGLVHQICELKSNTLLPLFSFFARNKLNGSNRGLKQVELNMTRTIFLLKVLVVGLLGLCFLGIWTISMSRYKHQDPILFRNQPVYLSLKNLKDKYYVHQEEKAFPLAFGIIAYTDIDRVIRLLRAIYRPHNFYCIHVDKKASSDYYKVMQEAVEQIGTNVFLIPDQERISVSWGHISTLEADLSCAKRLLEFSSFWRYWINLTGDQVPLIILSSMANTTNDTAISHPPLMTPTSIDYFVSNLVKWFKGAVHVALRREFVEYMIKNPLALKLLNALREWEYYRRFRVVADEQYFATLNNNPHVYRIPGSYTGDLLANERLELDVDFANMSLCGTNFWVRSICMLGLKDLDALRNSPRLFANKFIPFVEPEAYDQLEHWIEMKAEYERQFSRFHPTFNVSVYSNLDQDSSSFIFPRASC</sequence>
<evidence type="ECO:0000256" key="3">
    <source>
        <dbReference type="ARBA" id="ARBA00022676"/>
    </source>
</evidence>
<organism evidence="14">
    <name type="scientific">Echinostoma caproni</name>
    <dbReference type="NCBI Taxonomy" id="27848"/>
    <lineage>
        <taxon>Eukaryota</taxon>
        <taxon>Metazoa</taxon>
        <taxon>Spiralia</taxon>
        <taxon>Lophotrochozoa</taxon>
        <taxon>Platyhelminthes</taxon>
        <taxon>Trematoda</taxon>
        <taxon>Digenea</taxon>
        <taxon>Plagiorchiida</taxon>
        <taxon>Echinostomata</taxon>
        <taxon>Echinostomatoidea</taxon>
        <taxon>Echinostomatidae</taxon>
        <taxon>Echinostoma</taxon>
    </lineage>
</organism>
<comment type="similarity">
    <text evidence="10">Belongs to the glycosyltransferase 14 family.</text>
</comment>
<evidence type="ECO:0000256" key="1">
    <source>
        <dbReference type="ARBA" id="ARBA00004606"/>
    </source>
</evidence>
<comment type="pathway">
    <text evidence="2">Protein modification; protein glycosylation.</text>
</comment>
<keyword evidence="7 11" id="KW-1133">Transmembrane helix</keyword>
<evidence type="ECO:0000256" key="9">
    <source>
        <dbReference type="ARBA" id="ARBA00023180"/>
    </source>
</evidence>
<reference evidence="14" key="1">
    <citation type="submission" date="2016-06" db="UniProtKB">
        <authorList>
            <consortium name="WormBaseParasite"/>
        </authorList>
    </citation>
    <scope>IDENTIFICATION</scope>
</reference>
<dbReference type="InterPro" id="IPR003406">
    <property type="entry name" value="Glyco_trans_14"/>
</dbReference>
<evidence type="ECO:0000313" key="14">
    <source>
        <dbReference type="WBParaSite" id="ECPE_0000907401-mRNA-1"/>
    </source>
</evidence>
<evidence type="ECO:0000256" key="10">
    <source>
        <dbReference type="ARBA" id="ARBA00038150"/>
    </source>
</evidence>
<keyword evidence="13" id="KW-1185">Reference proteome</keyword>
<accession>A0A183AQ11</accession>
<dbReference type="EMBL" id="UZAN01046838">
    <property type="protein sequence ID" value="VDP84662.1"/>
    <property type="molecule type" value="Genomic_DNA"/>
</dbReference>
<comment type="subcellular location">
    <subcellularLocation>
        <location evidence="1">Membrane</location>
        <topology evidence="1">Single-pass type II membrane protein</topology>
    </subcellularLocation>
</comment>
<keyword evidence="6" id="KW-0735">Signal-anchor</keyword>
<protein>
    <submittedName>
        <fullName evidence="14">Core-2/I-Branching enzyme</fullName>
    </submittedName>
</protein>
<evidence type="ECO:0000313" key="12">
    <source>
        <dbReference type="EMBL" id="VDP84662.1"/>
    </source>
</evidence>
<dbReference type="WBParaSite" id="ECPE_0000907401-mRNA-1">
    <property type="protein sequence ID" value="ECPE_0000907401-mRNA-1"/>
    <property type="gene ID" value="ECPE_0000907401"/>
</dbReference>
<keyword evidence="5 11" id="KW-0812">Transmembrane</keyword>
<dbReference type="PANTHER" id="PTHR19297:SF191">
    <property type="entry name" value="PROTEIN XYLOSYLTRANSFERASE"/>
    <property type="match status" value="1"/>
</dbReference>
<evidence type="ECO:0000256" key="4">
    <source>
        <dbReference type="ARBA" id="ARBA00022679"/>
    </source>
</evidence>
<dbReference type="GO" id="GO:0016020">
    <property type="term" value="C:membrane"/>
    <property type="evidence" value="ECO:0007669"/>
    <property type="project" value="UniProtKB-SubCell"/>
</dbReference>
<dbReference type="OrthoDB" id="2019572at2759"/>
<dbReference type="Proteomes" id="UP000272942">
    <property type="component" value="Unassembled WGS sequence"/>
</dbReference>